<gene>
    <name evidence="1" type="ORF">PXC00_08610</name>
</gene>
<reference evidence="1" key="1">
    <citation type="submission" date="2023-09" db="EMBL/GenBank/DDBJ databases">
        <authorList>
            <person name="Zeng C."/>
        </authorList>
    </citation>
    <scope>NUCLEOTIDE SEQUENCE</scope>
    <source>
        <strain evidence="1">ZCY20-5</strain>
    </source>
</reference>
<organism evidence="1 2">
    <name type="scientific">Caproicibacterium argilliputei</name>
    <dbReference type="NCBI Taxonomy" id="3030016"/>
    <lineage>
        <taxon>Bacteria</taxon>
        <taxon>Bacillati</taxon>
        <taxon>Bacillota</taxon>
        <taxon>Clostridia</taxon>
        <taxon>Eubacteriales</taxon>
        <taxon>Oscillospiraceae</taxon>
        <taxon>Caproicibacterium</taxon>
    </lineage>
</organism>
<reference evidence="1" key="2">
    <citation type="submission" date="2024-06" db="EMBL/GenBank/DDBJ databases">
        <title>Caproicibacterium argilliputei sp. nov, a novel caproic acid producing anaerobic bacterium isolated from pit mud.</title>
        <authorList>
            <person name="Xia S."/>
        </authorList>
    </citation>
    <scope>NUCLEOTIDE SEQUENCE</scope>
    <source>
        <strain evidence="1">ZCY20-5</strain>
    </source>
</reference>
<dbReference type="RefSeq" id="WP_275843907.1">
    <property type="nucleotide sequence ID" value="NZ_CP135996.1"/>
</dbReference>
<name>A0AA97D6S3_9FIRM</name>
<dbReference type="KEGG" id="carl:PXC00_08610"/>
<accession>A0AA97D6S3</accession>
<evidence type="ECO:0000313" key="1">
    <source>
        <dbReference type="EMBL" id="WOC31286.1"/>
    </source>
</evidence>
<sequence length="156" mass="17310">MSTNQMILLLQKKTELFTAFLQITEEMCSGSPELLASNMEKRLALQKQIEAVDRTLSPLLQKDPQAGAAAAMQCNYGGLDAEYAAVYDAAFQLHGILTIIQSLEPHVKLRLQQERDRLLEKIEQTQKSPAAAASRYYQSAHMQPLFSPHGSSFGKA</sequence>
<dbReference type="AlphaFoldDB" id="A0AA97D6S3"/>
<dbReference type="Proteomes" id="UP001300604">
    <property type="component" value="Chromosome"/>
</dbReference>
<dbReference type="EMBL" id="CP135996">
    <property type="protein sequence ID" value="WOC31286.1"/>
    <property type="molecule type" value="Genomic_DNA"/>
</dbReference>
<keyword evidence="2" id="KW-1185">Reference proteome</keyword>
<proteinExistence type="predicted"/>
<evidence type="ECO:0000313" key="2">
    <source>
        <dbReference type="Proteomes" id="UP001300604"/>
    </source>
</evidence>
<protein>
    <submittedName>
        <fullName evidence="1">Uncharacterized protein</fullName>
    </submittedName>
</protein>